<proteinExistence type="predicted"/>
<dbReference type="Proteomes" id="UP001153269">
    <property type="component" value="Unassembled WGS sequence"/>
</dbReference>
<dbReference type="AlphaFoldDB" id="A0A9N7TXY0"/>
<dbReference type="EMBL" id="CADEAL010000504">
    <property type="protein sequence ID" value="CAB1421130.1"/>
    <property type="molecule type" value="Genomic_DNA"/>
</dbReference>
<keyword evidence="2" id="KW-0732">Signal</keyword>
<reference evidence="3" key="1">
    <citation type="submission" date="2020-03" db="EMBL/GenBank/DDBJ databases">
        <authorList>
            <person name="Weist P."/>
        </authorList>
    </citation>
    <scope>NUCLEOTIDE SEQUENCE</scope>
</reference>
<feature type="region of interest" description="Disordered" evidence="1">
    <location>
        <begin position="122"/>
        <end position="157"/>
    </location>
</feature>
<accession>A0A9N7TXY0</accession>
<protein>
    <submittedName>
        <fullName evidence="3">Uncharacterized protein</fullName>
    </submittedName>
</protein>
<evidence type="ECO:0000256" key="2">
    <source>
        <dbReference type="SAM" id="SignalP"/>
    </source>
</evidence>
<feature type="chain" id="PRO_5040417222" evidence="2">
    <location>
        <begin position="24"/>
        <end position="260"/>
    </location>
</feature>
<keyword evidence="4" id="KW-1185">Reference proteome</keyword>
<gene>
    <name evidence="3" type="ORF">PLEPLA_LOCUS9012</name>
</gene>
<evidence type="ECO:0000256" key="1">
    <source>
        <dbReference type="SAM" id="MobiDB-lite"/>
    </source>
</evidence>
<feature type="signal peptide" evidence="2">
    <location>
        <begin position="1"/>
        <end position="23"/>
    </location>
</feature>
<organism evidence="3 4">
    <name type="scientific">Pleuronectes platessa</name>
    <name type="common">European plaice</name>
    <dbReference type="NCBI Taxonomy" id="8262"/>
    <lineage>
        <taxon>Eukaryota</taxon>
        <taxon>Metazoa</taxon>
        <taxon>Chordata</taxon>
        <taxon>Craniata</taxon>
        <taxon>Vertebrata</taxon>
        <taxon>Euteleostomi</taxon>
        <taxon>Actinopterygii</taxon>
        <taxon>Neopterygii</taxon>
        <taxon>Teleostei</taxon>
        <taxon>Neoteleostei</taxon>
        <taxon>Acanthomorphata</taxon>
        <taxon>Carangaria</taxon>
        <taxon>Pleuronectiformes</taxon>
        <taxon>Pleuronectoidei</taxon>
        <taxon>Pleuronectidae</taxon>
        <taxon>Pleuronectes</taxon>
    </lineage>
</organism>
<evidence type="ECO:0000313" key="3">
    <source>
        <dbReference type="EMBL" id="CAB1421130.1"/>
    </source>
</evidence>
<comment type="caution">
    <text evidence="3">The sequence shown here is derived from an EMBL/GenBank/DDBJ whole genome shotgun (WGS) entry which is preliminary data.</text>
</comment>
<name>A0A9N7TXY0_PLEPL</name>
<sequence length="260" mass="28753">MILTLWLGGALSCLMLLPVLMEAKSLLNSIEQDEMVPVSHVNIASEQANSFLTHSRPKRNADPRWHRGNPDFQAYYRYYSSIGHTEGLYEIDKLRMLYQQMRQLEQTYGPNASYYQNKLGLPPPPPMKGVAPPPPMKGVPPPPPMKGVPRPTAPPVTPPPLPAAPSMSQADVLYLCNKKDPLCKPHIVYLPSGAIPVLCDPRIHPHCTPQKAAPAPVAVLQPLPPKKFVLPPPPVLVKSGPAPVRTFKGMEYDCDPYWDP</sequence>
<evidence type="ECO:0000313" key="4">
    <source>
        <dbReference type="Proteomes" id="UP001153269"/>
    </source>
</evidence>